<feature type="compositionally biased region" description="Low complexity" evidence="6">
    <location>
        <begin position="863"/>
        <end position="880"/>
    </location>
</feature>
<gene>
    <name evidence="9" type="ORF">HK105_202618</name>
</gene>
<feature type="region of interest" description="Disordered" evidence="6">
    <location>
        <begin position="1521"/>
        <end position="1562"/>
    </location>
</feature>
<feature type="region of interest" description="Disordered" evidence="6">
    <location>
        <begin position="1"/>
        <end position="175"/>
    </location>
</feature>
<keyword evidence="10" id="KW-1185">Reference proteome</keyword>
<evidence type="ECO:0000256" key="1">
    <source>
        <dbReference type="ARBA" id="ARBA00004370"/>
    </source>
</evidence>
<feature type="compositionally biased region" description="Low complexity" evidence="6">
    <location>
        <begin position="307"/>
        <end position="326"/>
    </location>
</feature>
<dbReference type="InterPro" id="IPR023346">
    <property type="entry name" value="Lysozyme-like_dom_sf"/>
</dbReference>
<protein>
    <recommendedName>
        <fullName evidence="8">SUN domain-containing protein</fullName>
    </recommendedName>
</protein>
<feature type="region of interest" description="Disordered" evidence="6">
    <location>
        <begin position="863"/>
        <end position="890"/>
    </location>
</feature>
<dbReference type="Pfam" id="PF01374">
    <property type="entry name" value="Glyco_hydro_46"/>
    <property type="match status" value="1"/>
</dbReference>
<dbReference type="InterPro" id="IPR000400">
    <property type="entry name" value="Glyco_hydro_46"/>
</dbReference>
<feature type="compositionally biased region" description="Low complexity" evidence="6">
    <location>
        <begin position="128"/>
        <end position="138"/>
    </location>
</feature>
<feature type="compositionally biased region" description="Low complexity" evidence="6">
    <location>
        <begin position="361"/>
        <end position="381"/>
    </location>
</feature>
<keyword evidence="5" id="KW-0175">Coiled coil</keyword>
<feature type="region of interest" description="Disordered" evidence="6">
    <location>
        <begin position="441"/>
        <end position="468"/>
    </location>
</feature>
<evidence type="ECO:0000313" key="10">
    <source>
        <dbReference type="Proteomes" id="UP001527925"/>
    </source>
</evidence>
<feature type="region of interest" description="Disordered" evidence="6">
    <location>
        <begin position="629"/>
        <end position="658"/>
    </location>
</feature>
<dbReference type="SUPFAM" id="SSF53955">
    <property type="entry name" value="Lysozyme-like"/>
    <property type="match status" value="1"/>
</dbReference>
<evidence type="ECO:0000256" key="6">
    <source>
        <dbReference type="SAM" id="MobiDB-lite"/>
    </source>
</evidence>
<evidence type="ECO:0000259" key="8">
    <source>
        <dbReference type="PROSITE" id="PS51469"/>
    </source>
</evidence>
<dbReference type="EMBL" id="JADGIZ020000009">
    <property type="protein sequence ID" value="KAL2917745.1"/>
    <property type="molecule type" value="Genomic_DNA"/>
</dbReference>
<dbReference type="InterPro" id="IPR023099">
    <property type="entry name" value="Glyco_hydro_46_N"/>
</dbReference>
<dbReference type="Gene3D" id="1.20.141.10">
    <property type="entry name" value="Chitosanase, subunit A, domain 1"/>
    <property type="match status" value="1"/>
</dbReference>
<keyword evidence="2 7" id="KW-0812">Transmembrane</keyword>
<feature type="compositionally biased region" description="Low complexity" evidence="6">
    <location>
        <begin position="335"/>
        <end position="345"/>
    </location>
</feature>
<evidence type="ECO:0000256" key="3">
    <source>
        <dbReference type="ARBA" id="ARBA00022989"/>
    </source>
</evidence>
<feature type="region of interest" description="Disordered" evidence="6">
    <location>
        <begin position="203"/>
        <end position="385"/>
    </location>
</feature>
<feature type="domain" description="SUN" evidence="8">
    <location>
        <begin position="1224"/>
        <end position="1438"/>
    </location>
</feature>
<dbReference type="PROSITE" id="PS51469">
    <property type="entry name" value="SUN"/>
    <property type="match status" value="1"/>
</dbReference>
<feature type="compositionally biased region" description="Polar residues" evidence="6">
    <location>
        <begin position="271"/>
        <end position="296"/>
    </location>
</feature>
<feature type="coiled-coil region" evidence="5">
    <location>
        <begin position="1051"/>
        <end position="1100"/>
    </location>
</feature>
<feature type="region of interest" description="Disordered" evidence="6">
    <location>
        <begin position="968"/>
        <end position="990"/>
    </location>
</feature>
<evidence type="ECO:0000256" key="7">
    <source>
        <dbReference type="SAM" id="Phobius"/>
    </source>
</evidence>
<feature type="transmembrane region" description="Helical" evidence="7">
    <location>
        <begin position="509"/>
        <end position="528"/>
    </location>
</feature>
<reference evidence="9 10" key="1">
    <citation type="submission" date="2023-09" db="EMBL/GenBank/DDBJ databases">
        <title>Pangenome analysis of Batrachochytrium dendrobatidis and related Chytrids.</title>
        <authorList>
            <person name="Yacoub M.N."/>
            <person name="Stajich J.E."/>
            <person name="James T.Y."/>
        </authorList>
    </citation>
    <scope>NUCLEOTIDE SEQUENCE [LARGE SCALE GENOMIC DNA]</scope>
    <source>
        <strain evidence="9 10">JEL0888</strain>
    </source>
</reference>
<evidence type="ECO:0000256" key="5">
    <source>
        <dbReference type="SAM" id="Coils"/>
    </source>
</evidence>
<accession>A0ABR4NE14</accession>
<sequence length="1829" mass="196980">MPDDSRGSSGSTSASGSGVGRSGVSSISRTGGTLGDFGASASASDSAGSALAFGHTGAARRDISRGSSVATDADELSGNETDTGSGRWNLRARPDTDYAVLHRGTPGRTPGRKQARTPGRRAAAQSPTRSASGATATATEERLIPGSAVVTVRVPSRPSSAHSQEDTSVPPLRHDEPLFSPVLAGHVSAGSTSVMLARALNGARAGFDPNDPGPAQRAGLLLGRRSTSRSRDTDPAPSAQAHAQTQHDSHAWTYGPGADNMDVDQPDHMSSGETPSTPRAQRQPQHDMWQQSSSVPSPFAVDDERTPTAPIARAAAWASSPAANTRSTKRRRLPASDSAAATARTAIDDPDSPFSTENPFQQQEQQQQEQQQQPEAAPAAEDTPSKQTFTSFFASFTSPFRASLARRSGATAQPALTPRAHKRRVGKSWLGRVTIASRDVEVEYSSGEDSTPDRGANDSNNEDDEGDEYLGGAYQPFPEIFAEEPLIEDSNPLLQFIDWLSDQWIVQKMIPVVSFIGSAIGVFFWGISKLATKAFYFMCGKPLMFVCWLAWEVLASILSLAESILRSWRNVWLVTAMACIGIYLASMRPNAEKITRPDVVPAPSSPDATASPAHPNLSGLFESIRGTFSGSGEQDEHAQGGPAGTKKSKDGDAPTTRSLESRFSRLESRIGKVERSLVTVSAGLRDLGAAMRIEHDSLQASTAKGFSEAKRGREELTQQLQAVGARIDALAGDLAKSREAHSTQLANHVEQLRSNAEALEQFKKQVTALEKLAVKSKADVAASSDASRRISAKIIELTDVVDGLRQRLQEHSYREEIVKQVLDAIRSSADLPGFLVARRSEVTGEIELPPELWEALDQRFSKIAPGAKPSSPASSAKPGKQPQQSPDSIPAGSMLALERRLKDYATAIAKDAARGMVNKTEVDSLIRDVMSATSVGDKQLRELINTQVEQVRGELQAQVERLETQMSAAQGQGAASSRPPAQVEQMQRDLQALSSAVHEARERLQQIADVQRKLGEESQRTAIAIASASAAVEQQHLALQQFRDQQQLAQRQALNEMAQRHESDIEEVQKQLDEHMQQQQQQQQQLQQQQEQILKNAKAQAQGPDWAVFLDKNRQALSAIAAAEINAQIESRVVLSQEQTLELIETRLRDALVASETAVKMLGQRVDALSQHDAERASERIGASGSSMTKDQVEGIVQNVVASALRQYRADVLAIPDYALENAGAQIVEGLTSPTYTRDFQPPSLRAIAWVLGARKYSAKPPSMAISQDMGVGQCWGMAGSQGTLGITLALPIIPTDMTIEHVPKEIMSGGRHVSAPRFVELWAVLDTQRFGRMDLDDPAARAEVEPEQQGEPAAGQQGGAISSQQQTPPQRRRRGPPPAGLLLGQFEFNPVQESLKVFPLHRILQTKVQTVVLRIRSNWGNSEWTSAARVPLVMSARSPTGAEGPQTSTQAQQADHIRDVNQRGDMLLRLWVAIVGGVLLLNVIISLAVLCYVRRLRRLQREHQQRNGDIEARREMRELRRGSEMARDGTDGLEATAEEATTPCGDAEHPPVNGVSKGHKRPDPAAFDAATTMILKLTNVYETSHQDFQYDPCVVLADGHGFSAGIIQFTTGTGSAGKVIELYTQKASPNEFTPFNASLARIAAKLAASPGSLVSSTDGLEGFCAAWQAASSKDAFRSAQVEALVRMYLAPAQALAQSAGVTLAATIGQIYDSCIQLGEQGTRELVQSVTARAGRPSPSTEHAWLDEFLNAREDKLTSMGGAYAPTVTRVRSYRMLSSSGDLNMSQPPVQALNNDGAPMAVDCSPPIALPDVGLPAARPAVDGAVLMW</sequence>
<feature type="compositionally biased region" description="Basic residues" evidence="6">
    <location>
        <begin position="110"/>
        <end position="119"/>
    </location>
</feature>
<dbReference type="Proteomes" id="UP001527925">
    <property type="component" value="Unassembled WGS sequence"/>
</dbReference>
<dbReference type="Gene3D" id="3.30.386.10">
    <property type="entry name" value="Chitosanase, subunit A, domain 2"/>
    <property type="match status" value="1"/>
</dbReference>
<dbReference type="PANTHER" id="PTHR12911">
    <property type="entry name" value="SAD1/UNC-84-LIKE PROTEIN-RELATED"/>
    <property type="match status" value="1"/>
</dbReference>
<organism evidence="9 10">
    <name type="scientific">Polyrhizophydium stewartii</name>
    <dbReference type="NCBI Taxonomy" id="2732419"/>
    <lineage>
        <taxon>Eukaryota</taxon>
        <taxon>Fungi</taxon>
        <taxon>Fungi incertae sedis</taxon>
        <taxon>Chytridiomycota</taxon>
        <taxon>Chytridiomycota incertae sedis</taxon>
        <taxon>Chytridiomycetes</taxon>
        <taxon>Rhizophydiales</taxon>
        <taxon>Rhizophydiales incertae sedis</taxon>
        <taxon>Polyrhizophydium</taxon>
    </lineage>
</organism>
<feature type="compositionally biased region" description="Low complexity" evidence="6">
    <location>
        <begin position="7"/>
        <end position="54"/>
    </location>
</feature>
<keyword evidence="4 7" id="KW-0472">Membrane</keyword>
<dbReference type="Pfam" id="PF07738">
    <property type="entry name" value="Sad1_UNC"/>
    <property type="match status" value="1"/>
</dbReference>
<feature type="transmembrane region" description="Helical" evidence="7">
    <location>
        <begin position="534"/>
        <end position="558"/>
    </location>
</feature>
<dbReference type="InterPro" id="IPR012919">
    <property type="entry name" value="SUN_dom"/>
</dbReference>
<name>A0ABR4NE14_9FUNG</name>
<evidence type="ECO:0000256" key="4">
    <source>
        <dbReference type="ARBA" id="ARBA00023136"/>
    </source>
</evidence>
<proteinExistence type="predicted"/>
<feature type="compositionally biased region" description="Low complexity" evidence="6">
    <location>
        <begin position="968"/>
        <end position="977"/>
    </location>
</feature>
<dbReference type="Gene3D" id="2.60.120.260">
    <property type="entry name" value="Galactose-binding domain-like"/>
    <property type="match status" value="1"/>
</dbReference>
<comment type="subcellular location">
    <subcellularLocation>
        <location evidence="1">Membrane</location>
    </subcellularLocation>
</comment>
<evidence type="ECO:0000256" key="2">
    <source>
        <dbReference type="ARBA" id="ARBA00022692"/>
    </source>
</evidence>
<feature type="region of interest" description="Disordered" evidence="6">
    <location>
        <begin position="1340"/>
        <end position="1384"/>
    </location>
</feature>
<keyword evidence="3 7" id="KW-1133">Transmembrane helix</keyword>
<feature type="compositionally biased region" description="Basic and acidic residues" evidence="6">
    <location>
        <begin position="1521"/>
        <end position="1531"/>
    </location>
</feature>
<feature type="coiled-coil region" evidence="5">
    <location>
        <begin position="749"/>
        <end position="779"/>
    </location>
</feature>
<feature type="transmembrane region" description="Helical" evidence="7">
    <location>
        <begin position="1471"/>
        <end position="1494"/>
    </location>
</feature>
<evidence type="ECO:0000313" key="9">
    <source>
        <dbReference type="EMBL" id="KAL2917745.1"/>
    </source>
</evidence>
<feature type="compositionally biased region" description="Low complexity" evidence="6">
    <location>
        <begin position="147"/>
        <end position="161"/>
    </location>
</feature>
<dbReference type="InterPro" id="IPR045119">
    <property type="entry name" value="SUN1-5"/>
</dbReference>
<feature type="compositionally biased region" description="Low complexity" evidence="6">
    <location>
        <begin position="1348"/>
        <end position="1370"/>
    </location>
</feature>
<comment type="caution">
    <text evidence="9">The sequence shown here is derived from an EMBL/GenBank/DDBJ whole genome shotgun (WGS) entry which is preliminary data.</text>
</comment>
<dbReference type="PANTHER" id="PTHR12911:SF8">
    <property type="entry name" value="KLAROID PROTEIN-RELATED"/>
    <property type="match status" value="1"/>
</dbReference>